<evidence type="ECO:0000256" key="1">
    <source>
        <dbReference type="SAM" id="MobiDB-lite"/>
    </source>
</evidence>
<feature type="compositionally biased region" description="Polar residues" evidence="1">
    <location>
        <begin position="1"/>
        <end position="29"/>
    </location>
</feature>
<accession>A0AAV7QI20</accession>
<comment type="caution">
    <text evidence="2">The sequence shown here is derived from an EMBL/GenBank/DDBJ whole genome shotgun (WGS) entry which is preliminary data.</text>
</comment>
<proteinExistence type="predicted"/>
<feature type="region of interest" description="Disordered" evidence="1">
    <location>
        <begin position="1"/>
        <end position="81"/>
    </location>
</feature>
<evidence type="ECO:0000313" key="3">
    <source>
        <dbReference type="Proteomes" id="UP001066276"/>
    </source>
</evidence>
<reference evidence="2" key="1">
    <citation type="journal article" date="2022" name="bioRxiv">
        <title>Sequencing and chromosome-scale assembly of the giantPleurodeles waltlgenome.</title>
        <authorList>
            <person name="Brown T."/>
            <person name="Elewa A."/>
            <person name="Iarovenko S."/>
            <person name="Subramanian E."/>
            <person name="Araus A.J."/>
            <person name="Petzold A."/>
            <person name="Susuki M."/>
            <person name="Suzuki K.-i.T."/>
            <person name="Hayashi T."/>
            <person name="Toyoda A."/>
            <person name="Oliveira C."/>
            <person name="Osipova E."/>
            <person name="Leigh N.D."/>
            <person name="Simon A."/>
            <person name="Yun M.H."/>
        </authorList>
    </citation>
    <scope>NUCLEOTIDE SEQUENCE</scope>
    <source>
        <strain evidence="2">20211129_DDA</strain>
        <tissue evidence="2">Liver</tissue>
    </source>
</reference>
<feature type="compositionally biased region" description="Basic residues" evidence="1">
    <location>
        <begin position="39"/>
        <end position="51"/>
    </location>
</feature>
<keyword evidence="3" id="KW-1185">Reference proteome</keyword>
<gene>
    <name evidence="2" type="ORF">NDU88_004332</name>
</gene>
<dbReference type="Proteomes" id="UP001066276">
    <property type="component" value="Chromosome 6"/>
</dbReference>
<name>A0AAV7QI20_PLEWA</name>
<evidence type="ECO:0000313" key="2">
    <source>
        <dbReference type="EMBL" id="KAJ1137938.1"/>
    </source>
</evidence>
<dbReference type="EMBL" id="JANPWB010000010">
    <property type="protein sequence ID" value="KAJ1137938.1"/>
    <property type="molecule type" value="Genomic_DNA"/>
</dbReference>
<organism evidence="2 3">
    <name type="scientific">Pleurodeles waltl</name>
    <name type="common">Iberian ribbed newt</name>
    <dbReference type="NCBI Taxonomy" id="8319"/>
    <lineage>
        <taxon>Eukaryota</taxon>
        <taxon>Metazoa</taxon>
        <taxon>Chordata</taxon>
        <taxon>Craniata</taxon>
        <taxon>Vertebrata</taxon>
        <taxon>Euteleostomi</taxon>
        <taxon>Amphibia</taxon>
        <taxon>Batrachia</taxon>
        <taxon>Caudata</taxon>
        <taxon>Salamandroidea</taxon>
        <taxon>Salamandridae</taxon>
        <taxon>Pleurodelinae</taxon>
        <taxon>Pleurodeles</taxon>
    </lineage>
</organism>
<dbReference type="AlphaFoldDB" id="A0AAV7QI20"/>
<protein>
    <submittedName>
        <fullName evidence="2">Uncharacterized protein</fullName>
    </submittedName>
</protein>
<sequence length="104" mass="11887">MWGGTHKQSVTAQSSAQPSRAKQSFLQQQSKDDREKAHGKQPKRQGKHRMRILVPGLPNKSCDWLRDRPAPEKTGFPPRKKSPLLQAYDISFVFQEIIALPPRK</sequence>